<dbReference type="InterPro" id="IPR011711">
    <property type="entry name" value="GntR_C"/>
</dbReference>
<dbReference type="InterPro" id="IPR000524">
    <property type="entry name" value="Tscrpt_reg_HTH_GntR"/>
</dbReference>
<dbReference type="Proteomes" id="UP001433071">
    <property type="component" value="Unassembled WGS sequence"/>
</dbReference>
<keyword evidence="2" id="KW-0238">DNA-binding</keyword>
<evidence type="ECO:0000313" key="5">
    <source>
        <dbReference type="EMBL" id="MER9405471.1"/>
    </source>
</evidence>
<evidence type="ECO:0000313" key="6">
    <source>
        <dbReference type="Proteomes" id="UP001433071"/>
    </source>
</evidence>
<proteinExistence type="predicted"/>
<dbReference type="PRINTS" id="PR00035">
    <property type="entry name" value="HTHGNTR"/>
</dbReference>
<dbReference type="Pfam" id="PF00392">
    <property type="entry name" value="GntR"/>
    <property type="match status" value="2"/>
</dbReference>
<evidence type="ECO:0000256" key="2">
    <source>
        <dbReference type="ARBA" id="ARBA00023125"/>
    </source>
</evidence>
<reference evidence="5 6" key="1">
    <citation type="journal article" date="2024" name="Proc. Natl. Acad. Sci. U.S.A.">
        <title>The evolutionary genomics of adaptation to stress in wild rhizobium bacteria.</title>
        <authorList>
            <person name="Kehlet-Delgado H."/>
            <person name="Montoya A.P."/>
            <person name="Jensen K.T."/>
            <person name="Wendlandt C.E."/>
            <person name="Dexheimer C."/>
            <person name="Roberts M."/>
            <person name="Torres Martinez L."/>
            <person name="Friesen M.L."/>
            <person name="Griffitts J.S."/>
            <person name="Porter S.S."/>
        </authorList>
    </citation>
    <scope>NUCLEOTIDE SEQUENCE [LARGE SCALE GENOMIC DNA]</scope>
    <source>
        <strain evidence="5 6">M0641</strain>
    </source>
</reference>
<dbReference type="PANTHER" id="PTHR43537">
    <property type="entry name" value="TRANSCRIPTIONAL REGULATOR, GNTR FAMILY"/>
    <property type="match status" value="1"/>
</dbReference>
<dbReference type="SMART" id="SM00345">
    <property type="entry name" value="HTH_GNTR"/>
    <property type="match status" value="2"/>
</dbReference>
<keyword evidence="6" id="KW-1185">Reference proteome</keyword>
<evidence type="ECO:0000259" key="4">
    <source>
        <dbReference type="PROSITE" id="PS50949"/>
    </source>
</evidence>
<keyword evidence="3" id="KW-0804">Transcription</keyword>
<name>A0ABV1Z0Y5_9HYPH</name>
<accession>A0ABV1Z0Y5</accession>
<sequence length="298" mass="34720">MRTDTVYKKAFNRTATMLRDGQLVGGLPSENELRRLIGVSRTTVRKVLQELVRRELVTVCNGVRTVGREVDENDCYPDAETTPRAKHVEQQFMEWMLRGDTRPGTSINELELARQFGVATNGIREFLIRFSRFGLIEKRPNTGWLFKGFTEDFALELFEIRVMFELRSAQLFSRQPDSSPLWSKLAALKMAHADLLEQIESRFHDFSGLDNRFHRLINEASPNRFIDDFYDIITFIFHYHYQWNKQDEKQRNLAALHEHLAYIDALESRDSARIEAACRAHLASARETLMRSLIGFDE</sequence>
<evidence type="ECO:0000256" key="3">
    <source>
        <dbReference type="ARBA" id="ARBA00023163"/>
    </source>
</evidence>
<comment type="caution">
    <text evidence="5">The sequence shown here is derived from an EMBL/GenBank/DDBJ whole genome shotgun (WGS) entry which is preliminary data.</text>
</comment>
<organism evidence="5 6">
    <name type="scientific">Mesorhizobium caraganae</name>
    <dbReference type="NCBI Taxonomy" id="483206"/>
    <lineage>
        <taxon>Bacteria</taxon>
        <taxon>Pseudomonadati</taxon>
        <taxon>Pseudomonadota</taxon>
        <taxon>Alphaproteobacteria</taxon>
        <taxon>Hyphomicrobiales</taxon>
        <taxon>Phyllobacteriaceae</taxon>
        <taxon>Mesorhizobium</taxon>
    </lineage>
</organism>
<dbReference type="Gene3D" id="1.10.10.10">
    <property type="entry name" value="Winged helix-like DNA-binding domain superfamily/Winged helix DNA-binding domain"/>
    <property type="match status" value="2"/>
</dbReference>
<evidence type="ECO:0000256" key="1">
    <source>
        <dbReference type="ARBA" id="ARBA00023015"/>
    </source>
</evidence>
<dbReference type="RefSeq" id="WP_352558697.1">
    <property type="nucleotide sequence ID" value="NZ_JAMYQB010000011.1"/>
</dbReference>
<feature type="domain" description="HTH gntR-type" evidence="4">
    <location>
        <begin position="82"/>
        <end position="149"/>
    </location>
</feature>
<dbReference type="Gene3D" id="1.20.120.530">
    <property type="entry name" value="GntR ligand-binding domain-like"/>
    <property type="match status" value="1"/>
</dbReference>
<dbReference type="SUPFAM" id="SSF48008">
    <property type="entry name" value="GntR ligand-binding domain-like"/>
    <property type="match status" value="1"/>
</dbReference>
<dbReference type="InterPro" id="IPR008920">
    <property type="entry name" value="TF_FadR/GntR_C"/>
</dbReference>
<dbReference type="InterPro" id="IPR036388">
    <property type="entry name" value="WH-like_DNA-bd_sf"/>
</dbReference>
<dbReference type="EMBL" id="JAMYQB010000011">
    <property type="protein sequence ID" value="MER9405471.1"/>
    <property type="molecule type" value="Genomic_DNA"/>
</dbReference>
<dbReference type="Pfam" id="PF07729">
    <property type="entry name" value="FCD"/>
    <property type="match status" value="1"/>
</dbReference>
<dbReference type="PANTHER" id="PTHR43537:SF51">
    <property type="entry name" value="HTH-TYPE TRANSCRIPTIONAL REGULATOR LGOR-RELATED"/>
    <property type="match status" value="1"/>
</dbReference>
<gene>
    <name evidence="5" type="ORF">NKI36_15640</name>
</gene>
<keyword evidence="1" id="KW-0805">Transcription regulation</keyword>
<protein>
    <submittedName>
        <fullName evidence="5">GntR family transcriptional regulator</fullName>
    </submittedName>
</protein>
<dbReference type="InterPro" id="IPR036390">
    <property type="entry name" value="WH_DNA-bd_sf"/>
</dbReference>
<dbReference type="SUPFAM" id="SSF46785">
    <property type="entry name" value="Winged helix' DNA-binding domain"/>
    <property type="match status" value="2"/>
</dbReference>
<dbReference type="SMART" id="SM00895">
    <property type="entry name" value="FCD"/>
    <property type="match status" value="1"/>
</dbReference>
<dbReference type="PROSITE" id="PS50949">
    <property type="entry name" value="HTH_GNTR"/>
    <property type="match status" value="1"/>
</dbReference>